<comment type="caution">
    <text evidence="2">The sequence shown here is derived from an EMBL/GenBank/DDBJ whole genome shotgun (WGS) entry which is preliminary data.</text>
</comment>
<name>A0AAV7Q9B2_PLEWA</name>
<keyword evidence="1" id="KW-0472">Membrane</keyword>
<feature type="transmembrane region" description="Helical" evidence="1">
    <location>
        <begin position="12"/>
        <end position="40"/>
    </location>
</feature>
<reference evidence="2" key="1">
    <citation type="journal article" date="2022" name="bioRxiv">
        <title>Sequencing and chromosome-scale assembly of the giantPleurodeles waltlgenome.</title>
        <authorList>
            <person name="Brown T."/>
            <person name="Elewa A."/>
            <person name="Iarovenko S."/>
            <person name="Subramanian E."/>
            <person name="Araus A.J."/>
            <person name="Petzold A."/>
            <person name="Susuki M."/>
            <person name="Suzuki K.-i.T."/>
            <person name="Hayashi T."/>
            <person name="Toyoda A."/>
            <person name="Oliveira C."/>
            <person name="Osipova E."/>
            <person name="Leigh N.D."/>
            <person name="Simon A."/>
            <person name="Yun M.H."/>
        </authorList>
    </citation>
    <scope>NUCLEOTIDE SEQUENCE</scope>
    <source>
        <strain evidence="2">20211129_DDA</strain>
        <tissue evidence="2">Liver</tissue>
    </source>
</reference>
<sequence>MAVLRAVSSVAVLRAVSSVAVLCAVGSVAVLCAVGSVAVLRAVGSVAVLCAVGSVAVLRAVGSVAVFHAVGSVAVLGPHSGSGAALCFLEDARGGSWRTLRRPPCRAPCDDSPCSRRMLSTQLGAEPALVSSDWFWMELR</sequence>
<feature type="transmembrane region" description="Helical" evidence="1">
    <location>
        <begin position="46"/>
        <end position="70"/>
    </location>
</feature>
<evidence type="ECO:0000313" key="2">
    <source>
        <dbReference type="EMBL" id="KAJ1135168.1"/>
    </source>
</evidence>
<keyword evidence="1" id="KW-1133">Transmembrane helix</keyword>
<evidence type="ECO:0000313" key="3">
    <source>
        <dbReference type="Proteomes" id="UP001066276"/>
    </source>
</evidence>
<accession>A0AAV7Q9B2</accession>
<dbReference type="EMBL" id="JANPWB010000010">
    <property type="protein sequence ID" value="KAJ1135168.1"/>
    <property type="molecule type" value="Genomic_DNA"/>
</dbReference>
<dbReference type="Proteomes" id="UP001066276">
    <property type="component" value="Chromosome 6"/>
</dbReference>
<gene>
    <name evidence="2" type="ORF">NDU88_001613</name>
</gene>
<proteinExistence type="predicted"/>
<dbReference type="AlphaFoldDB" id="A0AAV7Q9B2"/>
<keyword evidence="1" id="KW-0812">Transmembrane</keyword>
<organism evidence="2 3">
    <name type="scientific">Pleurodeles waltl</name>
    <name type="common">Iberian ribbed newt</name>
    <dbReference type="NCBI Taxonomy" id="8319"/>
    <lineage>
        <taxon>Eukaryota</taxon>
        <taxon>Metazoa</taxon>
        <taxon>Chordata</taxon>
        <taxon>Craniata</taxon>
        <taxon>Vertebrata</taxon>
        <taxon>Euteleostomi</taxon>
        <taxon>Amphibia</taxon>
        <taxon>Batrachia</taxon>
        <taxon>Caudata</taxon>
        <taxon>Salamandroidea</taxon>
        <taxon>Salamandridae</taxon>
        <taxon>Pleurodelinae</taxon>
        <taxon>Pleurodeles</taxon>
    </lineage>
</organism>
<keyword evidence="3" id="KW-1185">Reference proteome</keyword>
<evidence type="ECO:0000256" key="1">
    <source>
        <dbReference type="SAM" id="Phobius"/>
    </source>
</evidence>
<protein>
    <submittedName>
        <fullName evidence="2">Uncharacterized protein</fullName>
    </submittedName>
</protein>